<dbReference type="PANTHER" id="PTHR28309:SF1">
    <property type="entry name" value="REQUIRED FOR EXCISION 1-B DOMAIN-CONTAINING PROTEIN"/>
    <property type="match status" value="1"/>
</dbReference>
<dbReference type="EMBL" id="JAQMWT010000268">
    <property type="protein sequence ID" value="KAJ8606499.1"/>
    <property type="molecule type" value="Genomic_DNA"/>
</dbReference>
<dbReference type="Pfam" id="PF14966">
    <property type="entry name" value="DNA_repr_REX1B"/>
    <property type="match status" value="1"/>
</dbReference>
<dbReference type="PANTHER" id="PTHR28309">
    <property type="entry name" value="REQUIRED FOR EXCISION 1-B DOMAIN-CONTAINING PROTEIN"/>
    <property type="match status" value="1"/>
</dbReference>
<organism evidence="2 4">
    <name type="scientific">Chrysophaeum taylorii</name>
    <dbReference type="NCBI Taxonomy" id="2483200"/>
    <lineage>
        <taxon>Eukaryota</taxon>
        <taxon>Sar</taxon>
        <taxon>Stramenopiles</taxon>
        <taxon>Ochrophyta</taxon>
        <taxon>Pelagophyceae</taxon>
        <taxon>Pelagomonadales</taxon>
        <taxon>Pelagomonadaceae</taxon>
        <taxon>Chrysophaeum</taxon>
    </lineage>
</organism>
<feature type="region of interest" description="Disordered" evidence="1">
    <location>
        <begin position="130"/>
        <end position="166"/>
    </location>
</feature>
<evidence type="ECO:0000256" key="1">
    <source>
        <dbReference type="SAM" id="MobiDB-lite"/>
    </source>
</evidence>
<protein>
    <submittedName>
        <fullName evidence="2">Uncharacterized protein</fullName>
    </submittedName>
</protein>
<keyword evidence="4" id="KW-1185">Reference proteome</keyword>
<sequence>MDPAAAIEILAKHVKAKEANRTVENVELEGRTVREVAARVEHLQRVRVDVYADWDSVLERGLVAGEAYYANGCRRVTGDFDIVSRAINAAEAELRGRGLGVAGDCVRALQLAEERKLHLTAARHLAAFRQGEDQAIITPNDDDDDDESWRPSTRPSRTSAPKPPPP</sequence>
<feature type="compositionally biased region" description="Low complexity" evidence="1">
    <location>
        <begin position="150"/>
        <end position="160"/>
    </location>
</feature>
<evidence type="ECO:0000313" key="2">
    <source>
        <dbReference type="EMBL" id="KAJ8606499.1"/>
    </source>
</evidence>
<dbReference type="Proteomes" id="UP001230188">
    <property type="component" value="Unassembled WGS sequence"/>
</dbReference>
<dbReference type="AlphaFoldDB" id="A0AAD7UI31"/>
<comment type="caution">
    <text evidence="2">The sequence shown here is derived from an EMBL/GenBank/DDBJ whole genome shotgun (WGS) entry which is preliminary data.</text>
</comment>
<accession>A0AAD7UI31</accession>
<reference evidence="2" key="1">
    <citation type="submission" date="2023-01" db="EMBL/GenBank/DDBJ databases">
        <title>Metagenome sequencing of chrysophaentin producing Chrysophaeum taylorii.</title>
        <authorList>
            <person name="Davison J."/>
            <person name="Bewley C."/>
        </authorList>
    </citation>
    <scope>NUCLEOTIDE SEQUENCE</scope>
    <source>
        <strain evidence="2">NIES-1699</strain>
    </source>
</reference>
<gene>
    <name evidence="2" type="ORF">CTAYLR_005864</name>
    <name evidence="3" type="ORF">CTAYLR_005891</name>
</gene>
<evidence type="ECO:0000313" key="4">
    <source>
        <dbReference type="Proteomes" id="UP001230188"/>
    </source>
</evidence>
<dbReference type="InterPro" id="IPR039491">
    <property type="entry name" value="REX1-B"/>
</dbReference>
<evidence type="ECO:0000313" key="3">
    <source>
        <dbReference type="EMBL" id="KAJ8614323.1"/>
    </source>
</evidence>
<name>A0AAD7UI31_9STRA</name>
<dbReference type="EMBL" id="JAQMWT010000006">
    <property type="protein sequence ID" value="KAJ8614323.1"/>
    <property type="molecule type" value="Genomic_DNA"/>
</dbReference>
<proteinExistence type="predicted"/>